<reference evidence="1" key="1">
    <citation type="submission" date="2023-10" db="EMBL/GenBank/DDBJ databases">
        <title>Genome assembly of Pristionchus species.</title>
        <authorList>
            <person name="Yoshida K."/>
            <person name="Sommer R.J."/>
        </authorList>
    </citation>
    <scope>NUCLEOTIDE SEQUENCE</scope>
    <source>
        <strain evidence="1">RS0144</strain>
    </source>
</reference>
<gene>
    <name evidence="1" type="ORF">PENTCL1PPCAC_19121</name>
</gene>
<accession>A0AAV5TRE4</accession>
<evidence type="ECO:0000313" key="2">
    <source>
        <dbReference type="Proteomes" id="UP001432027"/>
    </source>
</evidence>
<organism evidence="1 2">
    <name type="scientific">Pristionchus entomophagus</name>
    <dbReference type="NCBI Taxonomy" id="358040"/>
    <lineage>
        <taxon>Eukaryota</taxon>
        <taxon>Metazoa</taxon>
        <taxon>Ecdysozoa</taxon>
        <taxon>Nematoda</taxon>
        <taxon>Chromadorea</taxon>
        <taxon>Rhabditida</taxon>
        <taxon>Rhabditina</taxon>
        <taxon>Diplogasteromorpha</taxon>
        <taxon>Diplogasteroidea</taxon>
        <taxon>Neodiplogasteridae</taxon>
        <taxon>Pristionchus</taxon>
    </lineage>
</organism>
<protein>
    <submittedName>
        <fullName evidence="1">Uncharacterized protein</fullName>
    </submittedName>
</protein>
<feature type="non-terminal residue" evidence="1">
    <location>
        <position position="1"/>
    </location>
</feature>
<evidence type="ECO:0000313" key="1">
    <source>
        <dbReference type="EMBL" id="GMS96946.1"/>
    </source>
</evidence>
<dbReference type="Proteomes" id="UP001432027">
    <property type="component" value="Unassembled WGS sequence"/>
</dbReference>
<comment type="caution">
    <text evidence="1">The sequence shown here is derived from an EMBL/GenBank/DDBJ whole genome shotgun (WGS) entry which is preliminary data.</text>
</comment>
<dbReference type="AlphaFoldDB" id="A0AAV5TRE4"/>
<proteinExistence type="predicted"/>
<keyword evidence="2" id="KW-1185">Reference proteome</keyword>
<sequence>SVKILLDLSSHVRSLHIHQQYINFFFGAHDVEWASIIIEMFSKKLDKLYLQTHTPNCLSDRICI</sequence>
<name>A0AAV5TRE4_9BILA</name>
<dbReference type="EMBL" id="BTSX01000004">
    <property type="protein sequence ID" value="GMS96946.1"/>
    <property type="molecule type" value="Genomic_DNA"/>
</dbReference>